<evidence type="ECO:0000313" key="3">
    <source>
        <dbReference type="Proteomes" id="UP000274504"/>
    </source>
</evidence>
<evidence type="ECO:0000313" key="4">
    <source>
        <dbReference type="WBParaSite" id="HDID_0001062001-mRNA-1"/>
    </source>
</evidence>
<dbReference type="EMBL" id="UYSG01011799">
    <property type="protein sequence ID" value="VDL63649.1"/>
    <property type="molecule type" value="Genomic_DNA"/>
</dbReference>
<dbReference type="Proteomes" id="UP000274504">
    <property type="component" value="Unassembled WGS sequence"/>
</dbReference>
<feature type="transmembrane region" description="Helical" evidence="1">
    <location>
        <begin position="69"/>
        <end position="91"/>
    </location>
</feature>
<reference evidence="2 3" key="2">
    <citation type="submission" date="2018-11" db="EMBL/GenBank/DDBJ databases">
        <authorList>
            <consortium name="Pathogen Informatics"/>
        </authorList>
    </citation>
    <scope>NUCLEOTIDE SEQUENCE [LARGE SCALE GENOMIC DNA]</scope>
</reference>
<keyword evidence="1" id="KW-0812">Transmembrane</keyword>
<dbReference type="WBParaSite" id="HDID_0001062001-mRNA-1">
    <property type="protein sequence ID" value="HDID_0001062001-mRNA-1"/>
    <property type="gene ID" value="HDID_0001062001"/>
</dbReference>
<dbReference type="OrthoDB" id="6274206at2759"/>
<keyword evidence="1" id="KW-1133">Transmembrane helix</keyword>
<proteinExistence type="predicted"/>
<gene>
    <name evidence="2" type="ORF">HDID_LOCUS10618</name>
</gene>
<keyword evidence="1" id="KW-0472">Membrane</keyword>
<sequence length="197" mass="21618">MGLLNVLFEPTGNSTFKTNSNINDIVNYLINVTLERPLSLSVLQALPSKIGGGAEGVKVANANPNREPIILWTTVTVFIFFLVWIIILQIVNCRRCYCCRNTASEGCTYLVEESAVEKTDYVFNSILGKEFDSTSPNELVTIEQPKNVLTALLTKCNYDPAETSVGLLSAVGYSNLVNVFAIADSNTIQKALNDSRE</sequence>
<protein>
    <submittedName>
        <fullName evidence="4">UBA domain-containing protein</fullName>
    </submittedName>
</protein>
<evidence type="ECO:0000313" key="2">
    <source>
        <dbReference type="EMBL" id="VDL63649.1"/>
    </source>
</evidence>
<evidence type="ECO:0000256" key="1">
    <source>
        <dbReference type="SAM" id="Phobius"/>
    </source>
</evidence>
<accession>A0A0R3SXX5</accession>
<dbReference type="AlphaFoldDB" id="A0A0R3SXX5"/>
<name>A0A0R3SXX5_HYMDI</name>
<reference evidence="4" key="1">
    <citation type="submission" date="2017-02" db="UniProtKB">
        <authorList>
            <consortium name="WormBaseParasite"/>
        </authorList>
    </citation>
    <scope>IDENTIFICATION</scope>
</reference>
<organism evidence="4">
    <name type="scientific">Hymenolepis diminuta</name>
    <name type="common">Rat tapeworm</name>
    <dbReference type="NCBI Taxonomy" id="6216"/>
    <lineage>
        <taxon>Eukaryota</taxon>
        <taxon>Metazoa</taxon>
        <taxon>Spiralia</taxon>
        <taxon>Lophotrochozoa</taxon>
        <taxon>Platyhelminthes</taxon>
        <taxon>Cestoda</taxon>
        <taxon>Eucestoda</taxon>
        <taxon>Cyclophyllidea</taxon>
        <taxon>Hymenolepididae</taxon>
        <taxon>Hymenolepis</taxon>
    </lineage>
</organism>